<sequence>ITFHFKFEEAKKSWVSHLVNWVSACRPHPGARNSSKVELNRFNSFFSIVNVTLDPETAHPRLILSEDQKSVRWEYSLQESPDGPERFDADPCVLGCETFTSGRHCWVVDLTEGQYCAVGVSRESVPRKGATSFNPDEGIWAVQQWGFKNRALTSPPTPLNLPRVPKKILVLDYGGGQVAFYLAAQKNPIFAFQNASFCGESIFPFFWVDAPLFGGGRNPSCASFWVSPSLTTCGGSEKETEILPKPTGFVE</sequence>
<keyword evidence="3" id="KW-1185">Reference proteome</keyword>
<dbReference type="AlphaFoldDB" id="A0A803Y1X4"/>
<dbReference type="CDD" id="cd12888">
    <property type="entry name" value="SPRY_PRY_TRIM7_like"/>
    <property type="match status" value="1"/>
</dbReference>
<reference evidence="2 3" key="1">
    <citation type="journal article" date="2010" name="PLoS Biol.">
        <title>Multi-platform next-generation sequencing of the domestic turkey (Meleagris gallopavo): genome assembly and analysis.</title>
        <authorList>
            <person name="Dalloul R.A."/>
            <person name="Long J.A."/>
            <person name="Zimin A.V."/>
            <person name="Aslam L."/>
            <person name="Beal K."/>
            <person name="Blomberg L.A."/>
            <person name="Bouffard P."/>
            <person name="Burt D.W."/>
            <person name="Crasta O."/>
            <person name="Crooijmans R.P."/>
            <person name="Cooper K."/>
            <person name="Coulombe R.A."/>
            <person name="De S."/>
            <person name="Delany M.E."/>
            <person name="Dodgson J.B."/>
            <person name="Dong J.J."/>
            <person name="Evans C."/>
            <person name="Frederickson K.M."/>
            <person name="Flicek P."/>
            <person name="Florea L."/>
            <person name="Folkerts O."/>
            <person name="Groenen M.A."/>
            <person name="Harkins T.T."/>
            <person name="Herrero J."/>
            <person name="Hoffmann S."/>
            <person name="Megens H.J."/>
            <person name="Jiang A."/>
            <person name="de Jong P."/>
            <person name="Kaiser P."/>
            <person name="Kim H."/>
            <person name="Kim K.W."/>
            <person name="Kim S."/>
            <person name="Langenberger D."/>
            <person name="Lee M.K."/>
            <person name="Lee T."/>
            <person name="Mane S."/>
            <person name="Marcais G."/>
            <person name="Marz M."/>
            <person name="McElroy A.P."/>
            <person name="Modise T."/>
            <person name="Nefedov M."/>
            <person name="Notredame C."/>
            <person name="Paton I.R."/>
            <person name="Payne W.S."/>
            <person name="Pertea G."/>
            <person name="Prickett D."/>
            <person name="Puiu D."/>
            <person name="Qioa D."/>
            <person name="Raineri E."/>
            <person name="Ruffier M."/>
            <person name="Salzberg S.L."/>
            <person name="Schatz M.C."/>
            <person name="Scheuring C."/>
            <person name="Schmidt C.J."/>
            <person name="Schroeder S."/>
            <person name="Searle S.M."/>
            <person name="Smith E.J."/>
            <person name="Smith J."/>
            <person name="Sonstegard T.S."/>
            <person name="Stadler P.F."/>
            <person name="Tafer H."/>
            <person name="Tu Z.J."/>
            <person name="Van Tassell C.P."/>
            <person name="Vilella A.J."/>
            <person name="Williams K.P."/>
            <person name="Yorke J.A."/>
            <person name="Zhang L."/>
            <person name="Zhang H.B."/>
            <person name="Zhang X."/>
            <person name="Zhang Y."/>
            <person name="Reed K.M."/>
        </authorList>
    </citation>
    <scope>NUCLEOTIDE SEQUENCE [LARGE SCALE GENOMIC DNA]</scope>
</reference>
<evidence type="ECO:0000313" key="3">
    <source>
        <dbReference type="Proteomes" id="UP000001645"/>
    </source>
</evidence>
<dbReference type="Gene3D" id="2.60.120.920">
    <property type="match status" value="1"/>
</dbReference>
<dbReference type="PROSITE" id="PS50188">
    <property type="entry name" value="B302_SPRY"/>
    <property type="match status" value="1"/>
</dbReference>
<dbReference type="InterPro" id="IPR001870">
    <property type="entry name" value="B30.2/SPRY"/>
</dbReference>
<dbReference type="SMART" id="SM00589">
    <property type="entry name" value="PRY"/>
    <property type="match status" value="1"/>
</dbReference>
<dbReference type="Ensembl" id="ENSMGAT00000029696.1">
    <property type="protein sequence ID" value="ENSMGAP00000025771.1"/>
    <property type="gene ID" value="ENSMGAG00000020778.1"/>
</dbReference>
<dbReference type="Proteomes" id="UP000001645">
    <property type="component" value="Chromosome 18"/>
</dbReference>
<dbReference type="InterPro" id="IPR003879">
    <property type="entry name" value="Butyrophylin_SPRY"/>
</dbReference>
<dbReference type="PRINTS" id="PR01407">
    <property type="entry name" value="BUTYPHLNCDUF"/>
</dbReference>
<name>A0A803Y1X4_MELGA</name>
<dbReference type="InterPro" id="IPR006574">
    <property type="entry name" value="PRY"/>
</dbReference>
<reference evidence="2" key="2">
    <citation type="submission" date="2025-08" db="UniProtKB">
        <authorList>
            <consortium name="Ensembl"/>
        </authorList>
    </citation>
    <scope>IDENTIFICATION</scope>
</reference>
<dbReference type="InterPro" id="IPR013320">
    <property type="entry name" value="ConA-like_dom_sf"/>
</dbReference>
<dbReference type="Pfam" id="PF00622">
    <property type="entry name" value="SPRY"/>
    <property type="match status" value="1"/>
</dbReference>
<organism evidence="2 3">
    <name type="scientific">Meleagris gallopavo</name>
    <name type="common">Wild turkey</name>
    <dbReference type="NCBI Taxonomy" id="9103"/>
    <lineage>
        <taxon>Eukaryota</taxon>
        <taxon>Metazoa</taxon>
        <taxon>Chordata</taxon>
        <taxon>Craniata</taxon>
        <taxon>Vertebrata</taxon>
        <taxon>Euteleostomi</taxon>
        <taxon>Archelosauria</taxon>
        <taxon>Archosauria</taxon>
        <taxon>Dinosauria</taxon>
        <taxon>Saurischia</taxon>
        <taxon>Theropoda</taxon>
        <taxon>Coelurosauria</taxon>
        <taxon>Aves</taxon>
        <taxon>Neognathae</taxon>
        <taxon>Galloanserae</taxon>
        <taxon>Galliformes</taxon>
        <taxon>Phasianidae</taxon>
        <taxon>Meleagridinae</taxon>
        <taxon>Meleagris</taxon>
    </lineage>
</organism>
<dbReference type="FunFam" id="2.60.120.920:FF:000004">
    <property type="entry name" value="Butyrophilin subfamily 1 member A1"/>
    <property type="match status" value="1"/>
</dbReference>
<reference evidence="2" key="3">
    <citation type="submission" date="2025-09" db="UniProtKB">
        <authorList>
            <consortium name="Ensembl"/>
        </authorList>
    </citation>
    <scope>IDENTIFICATION</scope>
</reference>
<dbReference type="InterPro" id="IPR050143">
    <property type="entry name" value="TRIM/RBCC"/>
</dbReference>
<dbReference type="InterPro" id="IPR003877">
    <property type="entry name" value="SPRY_dom"/>
</dbReference>
<dbReference type="InParanoid" id="A0A803Y1X4"/>
<evidence type="ECO:0000313" key="2">
    <source>
        <dbReference type="Ensembl" id="ENSMGAP00000025771.1"/>
    </source>
</evidence>
<dbReference type="GeneTree" id="ENSGT01030000234669"/>
<accession>A0A803Y1X4</accession>
<proteinExistence type="predicted"/>
<evidence type="ECO:0000259" key="1">
    <source>
        <dbReference type="PROSITE" id="PS50188"/>
    </source>
</evidence>
<dbReference type="PANTHER" id="PTHR24103">
    <property type="entry name" value="E3 UBIQUITIN-PROTEIN LIGASE TRIM"/>
    <property type="match status" value="1"/>
</dbReference>
<feature type="domain" description="B30.2/SPRY" evidence="1">
    <location>
        <begin position="31"/>
        <end position="224"/>
    </location>
</feature>
<dbReference type="InterPro" id="IPR043136">
    <property type="entry name" value="B30.2/SPRY_sf"/>
</dbReference>
<dbReference type="SUPFAM" id="SSF49899">
    <property type="entry name" value="Concanavalin A-like lectins/glucanases"/>
    <property type="match status" value="1"/>
</dbReference>
<protein>
    <recommendedName>
        <fullName evidence="1">B30.2/SPRY domain-containing protein</fullName>
    </recommendedName>
</protein>
<dbReference type="Pfam" id="PF13765">
    <property type="entry name" value="PRY"/>
    <property type="match status" value="1"/>
</dbReference>
<dbReference type="SMART" id="SM00449">
    <property type="entry name" value="SPRY"/>
    <property type="match status" value="1"/>
</dbReference>